<proteinExistence type="predicted"/>
<accession>A0A699JQH4</accession>
<sequence>DQGCRVLLGNDGGRSWGDVRSGGSGEEWGKWRLQAWREKGECMIVLKLGKEQGLGIRRVVPKNYNPKGERFLIASRFPLPPLACAFFSLRAAVTYVKAILTMVMNVRNESRLSMSQNRATFRTLCTCKFCGNGAHVGYNCPAQVPYVQTLPSFPQQSPFCEDSGVTHEPYQSKITEQMTSITSLCEMACTFVQKNLEEKQLEEERADKAQNWKLPICYDDDDDEERSNSLDKNIISRLPLFSAITPDELVLSTEEPDNSLSMREEHLDTIPATESDEFIKSSVENLIQIPSESEGIPDHMCDVPSIDNSLPLDVSKDQIEDFSESNEEFSSTADDSFSFDNIDYVEALPPDSELVSSKVMEIVIPEVGEIEASNDNPIPFYDPIISGTPPNLTPSGESDFFLEVDAFLAIEDELTSSQFPTSYLDPEGDMLLFKVFIDDDHSSDFKTKSASTSLNSLLEETNYFNNSLPEFTTFSNVLCDAEYESDSSDDQSCSDKDVLETIVSKPLCEEEIIPMKSLRIHDSSLPISSKINSLLDEFAGELTLLKSISPGIDETDCDFEEDIRLIEKLLYDNSSSRPPSEFVSANSDAASESFSPSHILVKDSDSLMEEIDLFCTPDYPMPLGIEDKDYDS</sequence>
<reference evidence="1" key="1">
    <citation type="journal article" date="2019" name="Sci. Rep.">
        <title>Draft genome of Tanacetum cinerariifolium, the natural source of mosquito coil.</title>
        <authorList>
            <person name="Yamashiro T."/>
            <person name="Shiraishi A."/>
            <person name="Satake H."/>
            <person name="Nakayama K."/>
        </authorList>
    </citation>
    <scope>NUCLEOTIDE SEQUENCE</scope>
</reference>
<comment type="caution">
    <text evidence="1">The sequence shown here is derived from an EMBL/GenBank/DDBJ whole genome shotgun (WGS) entry which is preliminary data.</text>
</comment>
<feature type="non-terminal residue" evidence="1">
    <location>
        <position position="632"/>
    </location>
</feature>
<name>A0A699JQH4_TANCI</name>
<dbReference type="AlphaFoldDB" id="A0A699JQH4"/>
<dbReference type="EMBL" id="BKCJ010438728">
    <property type="protein sequence ID" value="GFA52184.1"/>
    <property type="molecule type" value="Genomic_DNA"/>
</dbReference>
<protein>
    <submittedName>
        <fullName evidence="1">Uncharacterized protein</fullName>
    </submittedName>
</protein>
<feature type="non-terminal residue" evidence="1">
    <location>
        <position position="1"/>
    </location>
</feature>
<evidence type="ECO:0000313" key="1">
    <source>
        <dbReference type="EMBL" id="GFA52184.1"/>
    </source>
</evidence>
<gene>
    <name evidence="1" type="ORF">Tci_624156</name>
</gene>
<organism evidence="1">
    <name type="scientific">Tanacetum cinerariifolium</name>
    <name type="common">Dalmatian daisy</name>
    <name type="synonym">Chrysanthemum cinerariifolium</name>
    <dbReference type="NCBI Taxonomy" id="118510"/>
    <lineage>
        <taxon>Eukaryota</taxon>
        <taxon>Viridiplantae</taxon>
        <taxon>Streptophyta</taxon>
        <taxon>Embryophyta</taxon>
        <taxon>Tracheophyta</taxon>
        <taxon>Spermatophyta</taxon>
        <taxon>Magnoliopsida</taxon>
        <taxon>eudicotyledons</taxon>
        <taxon>Gunneridae</taxon>
        <taxon>Pentapetalae</taxon>
        <taxon>asterids</taxon>
        <taxon>campanulids</taxon>
        <taxon>Asterales</taxon>
        <taxon>Asteraceae</taxon>
        <taxon>Asteroideae</taxon>
        <taxon>Anthemideae</taxon>
        <taxon>Anthemidinae</taxon>
        <taxon>Tanacetum</taxon>
    </lineage>
</organism>